<dbReference type="Proteomes" id="UP000191285">
    <property type="component" value="Unassembled WGS sequence"/>
</dbReference>
<evidence type="ECO:0000313" key="3">
    <source>
        <dbReference type="EMBL" id="OQE28381.1"/>
    </source>
</evidence>
<feature type="transmembrane region" description="Helical" evidence="1">
    <location>
        <begin position="55"/>
        <end position="78"/>
    </location>
</feature>
<protein>
    <recommendedName>
        <fullName evidence="2">RGS domain-containing protein</fullName>
    </recommendedName>
</protein>
<dbReference type="Gene3D" id="1.10.167.10">
    <property type="entry name" value="Regulator of G-protein Signalling 4, domain 2"/>
    <property type="match status" value="1"/>
</dbReference>
<comment type="caution">
    <text evidence="3">The sequence shown here is derived from an EMBL/GenBank/DDBJ whole genome shotgun (WGS) entry which is preliminary data.</text>
</comment>
<keyword evidence="1" id="KW-0812">Transmembrane</keyword>
<dbReference type="OrthoDB" id="5313079at2759"/>
<dbReference type="EMBL" id="MLKD01000003">
    <property type="protein sequence ID" value="OQE28381.1"/>
    <property type="molecule type" value="Genomic_DNA"/>
</dbReference>
<dbReference type="InterPro" id="IPR044926">
    <property type="entry name" value="RGS_subdomain_2"/>
</dbReference>
<evidence type="ECO:0000256" key="1">
    <source>
        <dbReference type="SAM" id="Phobius"/>
    </source>
</evidence>
<accession>A0A1V6TQ18</accession>
<evidence type="ECO:0000259" key="2">
    <source>
        <dbReference type="Pfam" id="PF00615"/>
    </source>
</evidence>
<feature type="transmembrane region" description="Helical" evidence="1">
    <location>
        <begin position="90"/>
        <end position="111"/>
    </location>
</feature>
<gene>
    <name evidence="3" type="ORF">PENSTE_c003G02033</name>
</gene>
<proteinExistence type="predicted"/>
<dbReference type="PANTHER" id="PTHR10845">
    <property type="entry name" value="REGULATOR OF G PROTEIN SIGNALING"/>
    <property type="match status" value="1"/>
</dbReference>
<dbReference type="PANTHER" id="PTHR10845:SF268">
    <property type="entry name" value="RGS DOMAIN-CONTAINING PROTEIN"/>
    <property type="match status" value="1"/>
</dbReference>
<feature type="domain" description="RGS" evidence="2">
    <location>
        <begin position="377"/>
        <end position="465"/>
    </location>
</feature>
<feature type="transmembrane region" description="Helical" evidence="1">
    <location>
        <begin position="245"/>
        <end position="268"/>
    </location>
</feature>
<dbReference type="AlphaFoldDB" id="A0A1V6TQ18"/>
<feature type="transmembrane region" description="Helical" evidence="1">
    <location>
        <begin position="156"/>
        <end position="177"/>
    </location>
</feature>
<organism evidence="3 4">
    <name type="scientific">Penicillium steckii</name>
    <dbReference type="NCBI Taxonomy" id="303698"/>
    <lineage>
        <taxon>Eukaryota</taxon>
        <taxon>Fungi</taxon>
        <taxon>Dikarya</taxon>
        <taxon>Ascomycota</taxon>
        <taxon>Pezizomycotina</taxon>
        <taxon>Eurotiomycetes</taxon>
        <taxon>Eurotiomycetidae</taxon>
        <taxon>Eurotiales</taxon>
        <taxon>Aspergillaceae</taxon>
        <taxon>Penicillium</taxon>
    </lineage>
</organism>
<dbReference type="SUPFAM" id="SSF48097">
    <property type="entry name" value="Regulator of G-protein signaling, RGS"/>
    <property type="match status" value="1"/>
</dbReference>
<feature type="transmembrane region" description="Helical" evidence="1">
    <location>
        <begin position="280"/>
        <end position="301"/>
    </location>
</feature>
<name>A0A1V6TQ18_9EURO</name>
<feature type="transmembrane region" description="Helical" evidence="1">
    <location>
        <begin position="214"/>
        <end position="233"/>
    </location>
</feature>
<evidence type="ECO:0000313" key="4">
    <source>
        <dbReference type="Proteomes" id="UP000191285"/>
    </source>
</evidence>
<dbReference type="InterPro" id="IPR016137">
    <property type="entry name" value="RGS"/>
</dbReference>
<keyword evidence="1" id="KW-0472">Membrane</keyword>
<reference evidence="4" key="1">
    <citation type="journal article" date="2017" name="Nat. Microbiol.">
        <title>Global analysis of biosynthetic gene clusters reveals vast potential of secondary metabolite production in Penicillium species.</title>
        <authorList>
            <person name="Nielsen J.C."/>
            <person name="Grijseels S."/>
            <person name="Prigent S."/>
            <person name="Ji B."/>
            <person name="Dainat J."/>
            <person name="Nielsen K.F."/>
            <person name="Frisvad J.C."/>
            <person name="Workman M."/>
            <person name="Nielsen J."/>
        </authorList>
    </citation>
    <scope>NUCLEOTIDE SEQUENCE [LARGE SCALE GENOMIC DNA]</scope>
    <source>
        <strain evidence="4">IBT 24891</strain>
    </source>
</reference>
<feature type="transmembrane region" description="Helical" evidence="1">
    <location>
        <begin position="20"/>
        <end position="43"/>
    </location>
</feature>
<sequence length="578" mass="66355">MEGHTVYNLPSSPPIWDRLGVFYLSFCIIWTILLISGMTFCWLNRDVPLIRVRGIFWSFLAIGLLHVYWILGQITYPIVPTMPGLLSVDIQYFAMGIYFPLGIALFQASNLRFLHVARMQRQFVYPELRSSMDMGYKPRASSIMGRLRGMTYMSRTTILIGIGILLQLIITIGMWLACSKYHPTYGIPGTGVRGDTLSEQMAYMRRGWEWWPSLLWQVIWTWIAAPILIFRAWRIRDTMGWRTQTIACCVASLHATPMFLAASYAPAFEKVNIYFVPSQWIHVSIFLWEIFTVFVPIFQVFQLRAMKRKTIDSTAKYDACSFSTISKSPPPSPMSPSIDWKSSTSTLAEKGQSRQSLKECYSDRLYTMDALDHVLHKGSEQLQEFAALNDFSGENIAFLSELESWKKSWPPNLSDDQVPNAFNQALRIYATFVSIQDAEFPLNISSHHLKRLQDYFERPTRLIFGDRNVNSTSPFMTNEAAPQLRAGESDTTLNTIHSSSIPTYTGDIPPGFDMSIFDEIQDHIKWLVLTNTWPKYIDTMRRQSTDTDRSYQSNSTETTFTASRILDTRFASRLSALF</sequence>
<keyword evidence="1" id="KW-1133">Transmembrane helix</keyword>
<keyword evidence="4" id="KW-1185">Reference proteome</keyword>
<dbReference type="InterPro" id="IPR036305">
    <property type="entry name" value="RGS_sf"/>
</dbReference>
<dbReference type="Pfam" id="PF00615">
    <property type="entry name" value="RGS"/>
    <property type="match status" value="1"/>
</dbReference>
<dbReference type="STRING" id="303698.A0A1V6TQ18"/>